<dbReference type="InterPro" id="IPR003959">
    <property type="entry name" value="ATPase_AAA_core"/>
</dbReference>
<dbReference type="STRING" id="76857.RO02_05135"/>
<reference evidence="2 3" key="1">
    <citation type="submission" date="2017-06" db="EMBL/GenBank/DDBJ databases">
        <title>Genome sequencing of Fusobacterium nucleatum subsp. polymorphum KCOM 1232 (=ChDC F37).</title>
        <authorList>
            <person name="Kook J.-K."/>
            <person name="Park S.-N."/>
            <person name="Lim Y.K."/>
            <person name="Roh H."/>
        </authorList>
    </citation>
    <scope>NUCLEOTIDE SEQUENCE [LARGE SCALE GENOMIC DNA]</scope>
    <source>
        <strain evidence="3">KCOM 1232 ( ChDC F37)</strain>
    </source>
</reference>
<comment type="caution">
    <text evidence="2">The sequence shown here is derived from an EMBL/GenBank/DDBJ whole genome shotgun (WGS) entry which is preliminary data.</text>
</comment>
<dbReference type="Proteomes" id="UP000222862">
    <property type="component" value="Unassembled WGS sequence"/>
</dbReference>
<dbReference type="EMBL" id="NJGI01000001">
    <property type="protein sequence ID" value="PGH22330.1"/>
    <property type="molecule type" value="Genomic_DNA"/>
</dbReference>
<evidence type="ECO:0000313" key="3">
    <source>
        <dbReference type="Proteomes" id="UP000222862"/>
    </source>
</evidence>
<feature type="domain" description="ATPase AAA-type core" evidence="1">
    <location>
        <begin position="44"/>
        <end position="353"/>
    </location>
</feature>
<sequence length="420" mass="48710">MLLQFYFSNYRSFEGEGILDMRASGSNELSSHIRNTLNEKVLPVTAIYGANASGKSSVFEAFQFMALCVLESLSFSDDNKKNPYKLKVDSFKFSESREKPSEFEINYIDKKGKKELYYNYGFKIDNSGILEEYLVSNTKTGVKRNEDYTYIFKRERNQKLYLDSSIEKFRENLEISLKEKTLLVSLGAKLNIDEFIRVRTWFINTEVINFSNSLYGAFLENILPNNIIESEEVRKNLVSFINSFDDSIIDIEVEKISAIDENDKDNYRVFTIHKSDKGTSTARISMNEESSGTKKMFSLYQTLLDVLEKGGVFFADELDIKLHPLLMRNILLTFTDKEKNSKNAQLIFTTHNTIYMDMDLLRRDEIWFVEKDNGVSKLYSLDDITNEKGEKVRKDSNYEKHYLLGNYGAIPNLKNLLGRE</sequence>
<evidence type="ECO:0000313" key="2">
    <source>
        <dbReference type="EMBL" id="PGH22330.1"/>
    </source>
</evidence>
<evidence type="ECO:0000259" key="1">
    <source>
        <dbReference type="Pfam" id="PF13304"/>
    </source>
</evidence>
<dbReference type="InterPro" id="IPR027417">
    <property type="entry name" value="P-loop_NTPase"/>
</dbReference>
<dbReference type="Pfam" id="PF13304">
    <property type="entry name" value="AAA_21"/>
    <property type="match status" value="1"/>
</dbReference>
<proteinExistence type="predicted"/>
<organism evidence="2 3">
    <name type="scientific">Fusobacterium nucleatum subsp. polymorphum</name>
    <name type="common">Fusobacterium polymorphum</name>
    <dbReference type="NCBI Taxonomy" id="76857"/>
    <lineage>
        <taxon>Bacteria</taxon>
        <taxon>Fusobacteriati</taxon>
        <taxon>Fusobacteriota</taxon>
        <taxon>Fusobacteriia</taxon>
        <taxon>Fusobacteriales</taxon>
        <taxon>Fusobacteriaceae</taxon>
        <taxon>Fusobacterium</taxon>
    </lineage>
</organism>
<dbReference type="PANTHER" id="PTHR40396:SF1">
    <property type="entry name" value="ATPASE AAA-TYPE CORE DOMAIN-CONTAINING PROTEIN"/>
    <property type="match status" value="1"/>
</dbReference>
<name>A0A2B7YMB5_FUSNP</name>
<dbReference type="RefSeq" id="WP_098702413.1">
    <property type="nucleotide sequence ID" value="NZ_NJGI01000001.1"/>
</dbReference>
<dbReference type="PANTHER" id="PTHR40396">
    <property type="entry name" value="ATPASE-LIKE PROTEIN"/>
    <property type="match status" value="1"/>
</dbReference>
<accession>A0A2B7YMB5</accession>
<dbReference type="Gene3D" id="3.40.50.300">
    <property type="entry name" value="P-loop containing nucleotide triphosphate hydrolases"/>
    <property type="match status" value="1"/>
</dbReference>
<dbReference type="SUPFAM" id="SSF52540">
    <property type="entry name" value="P-loop containing nucleoside triphosphate hydrolases"/>
    <property type="match status" value="1"/>
</dbReference>
<protein>
    <submittedName>
        <fullName evidence="2">Transporter</fullName>
    </submittedName>
</protein>
<dbReference type="AlphaFoldDB" id="A0A2B7YMB5"/>
<dbReference type="GO" id="GO:0005524">
    <property type="term" value="F:ATP binding"/>
    <property type="evidence" value="ECO:0007669"/>
    <property type="project" value="InterPro"/>
</dbReference>
<dbReference type="GO" id="GO:0016887">
    <property type="term" value="F:ATP hydrolysis activity"/>
    <property type="evidence" value="ECO:0007669"/>
    <property type="project" value="InterPro"/>
</dbReference>
<gene>
    <name evidence="2" type="ORF">RN96_04065</name>
</gene>